<dbReference type="EMBL" id="JACJPW010000003">
    <property type="protein sequence ID" value="MBD2179949.1"/>
    <property type="molecule type" value="Genomic_DNA"/>
</dbReference>
<comment type="caution">
    <text evidence="1">The sequence shown here is derived from an EMBL/GenBank/DDBJ whole genome shotgun (WGS) entry which is preliminary data.</text>
</comment>
<gene>
    <name evidence="1" type="ORF">H6G03_02275</name>
</gene>
<evidence type="ECO:0000313" key="2">
    <source>
        <dbReference type="Proteomes" id="UP000641646"/>
    </source>
</evidence>
<evidence type="ECO:0000313" key="1">
    <source>
        <dbReference type="EMBL" id="MBD2179949.1"/>
    </source>
</evidence>
<organism evidence="1 2">
    <name type="scientific">Aerosakkonema funiforme FACHB-1375</name>
    <dbReference type="NCBI Taxonomy" id="2949571"/>
    <lineage>
        <taxon>Bacteria</taxon>
        <taxon>Bacillati</taxon>
        <taxon>Cyanobacteriota</taxon>
        <taxon>Cyanophyceae</taxon>
        <taxon>Oscillatoriophycideae</taxon>
        <taxon>Aerosakkonematales</taxon>
        <taxon>Aerosakkonemataceae</taxon>
        <taxon>Aerosakkonema</taxon>
    </lineage>
</organism>
<sequence>MKLPRYRLGDPIFPSESDANQAEASSHVLASYLENQESSCTIKLMEDETGKTVEIPALAMQLLLEILVHTAEGKPVKITPYTKELEIYQAAALLNVSDKYIWDLQDAGKIPYKIVGNSRKMRYQDVIEYKKRMRAEQMKGMDELVAQSQALGLYD</sequence>
<reference evidence="1" key="2">
    <citation type="submission" date="2020-08" db="EMBL/GenBank/DDBJ databases">
        <authorList>
            <person name="Chen M."/>
            <person name="Teng W."/>
            <person name="Zhao L."/>
            <person name="Hu C."/>
            <person name="Zhou Y."/>
            <person name="Han B."/>
            <person name="Song L."/>
            <person name="Shu W."/>
        </authorList>
    </citation>
    <scope>NUCLEOTIDE SEQUENCE</scope>
    <source>
        <strain evidence="1">FACHB-1375</strain>
    </source>
</reference>
<dbReference type="RefSeq" id="WP_190461649.1">
    <property type="nucleotide sequence ID" value="NZ_JACJPW010000003.1"/>
</dbReference>
<dbReference type="GO" id="GO:0003677">
    <property type="term" value="F:DNA binding"/>
    <property type="evidence" value="ECO:0007669"/>
    <property type="project" value="UniProtKB-KW"/>
</dbReference>
<accession>A0A926ZET0</accession>
<proteinExistence type="predicted"/>
<dbReference type="Proteomes" id="UP000641646">
    <property type="component" value="Unassembled WGS sequence"/>
</dbReference>
<keyword evidence="1" id="KW-0238">DNA-binding</keyword>
<name>A0A926ZET0_9CYAN</name>
<reference evidence="1" key="1">
    <citation type="journal article" date="2015" name="ISME J.">
        <title>Draft Genome Sequence of Streptomyces incarnatus NRRL8089, which Produces the Nucleoside Antibiotic Sinefungin.</title>
        <authorList>
            <person name="Oshima K."/>
            <person name="Hattori M."/>
            <person name="Shimizu H."/>
            <person name="Fukuda K."/>
            <person name="Nemoto M."/>
            <person name="Inagaki K."/>
            <person name="Tamura T."/>
        </authorList>
    </citation>
    <scope>NUCLEOTIDE SEQUENCE</scope>
    <source>
        <strain evidence="1">FACHB-1375</strain>
    </source>
</reference>
<keyword evidence="2" id="KW-1185">Reference proteome</keyword>
<protein>
    <submittedName>
        <fullName evidence="1">DNA-binding protein</fullName>
    </submittedName>
</protein>
<dbReference type="AlphaFoldDB" id="A0A926ZET0"/>